<evidence type="ECO:0000313" key="2">
    <source>
        <dbReference type="EMBL" id="ELK00587.1"/>
    </source>
</evidence>
<dbReference type="AlphaFoldDB" id="L5JNR9"/>
<dbReference type="EMBL" id="KB031157">
    <property type="protein sequence ID" value="ELK00587.1"/>
    <property type="molecule type" value="Genomic_DNA"/>
</dbReference>
<proteinExistence type="predicted"/>
<dbReference type="Proteomes" id="UP000010552">
    <property type="component" value="Unassembled WGS sequence"/>
</dbReference>
<protein>
    <submittedName>
        <fullName evidence="2">Uncharacterized protein</fullName>
    </submittedName>
</protein>
<feature type="region of interest" description="Disordered" evidence="1">
    <location>
        <begin position="1"/>
        <end position="23"/>
    </location>
</feature>
<evidence type="ECO:0000313" key="3">
    <source>
        <dbReference type="Proteomes" id="UP000010552"/>
    </source>
</evidence>
<keyword evidence="3" id="KW-1185">Reference proteome</keyword>
<gene>
    <name evidence="2" type="ORF">PAL_GLEAN10016395</name>
</gene>
<reference evidence="3" key="1">
    <citation type="journal article" date="2013" name="Science">
        <title>Comparative analysis of bat genomes provides insight into the evolution of flight and immunity.</title>
        <authorList>
            <person name="Zhang G."/>
            <person name="Cowled C."/>
            <person name="Shi Z."/>
            <person name="Huang Z."/>
            <person name="Bishop-Lilly K.A."/>
            <person name="Fang X."/>
            <person name="Wynne J.W."/>
            <person name="Xiong Z."/>
            <person name="Baker M.L."/>
            <person name="Zhao W."/>
            <person name="Tachedjian M."/>
            <person name="Zhu Y."/>
            <person name="Zhou P."/>
            <person name="Jiang X."/>
            <person name="Ng J."/>
            <person name="Yang L."/>
            <person name="Wu L."/>
            <person name="Xiao J."/>
            <person name="Feng Y."/>
            <person name="Chen Y."/>
            <person name="Sun X."/>
            <person name="Zhang Y."/>
            <person name="Marsh G.A."/>
            <person name="Crameri G."/>
            <person name="Broder C.C."/>
            <person name="Frey K.G."/>
            <person name="Wang L.F."/>
            <person name="Wang J."/>
        </authorList>
    </citation>
    <scope>NUCLEOTIDE SEQUENCE [LARGE SCALE GENOMIC DNA]</scope>
</reference>
<organism evidence="2 3">
    <name type="scientific">Pteropus alecto</name>
    <name type="common">Black flying fox</name>
    <dbReference type="NCBI Taxonomy" id="9402"/>
    <lineage>
        <taxon>Eukaryota</taxon>
        <taxon>Metazoa</taxon>
        <taxon>Chordata</taxon>
        <taxon>Craniata</taxon>
        <taxon>Vertebrata</taxon>
        <taxon>Euteleostomi</taxon>
        <taxon>Mammalia</taxon>
        <taxon>Eutheria</taxon>
        <taxon>Laurasiatheria</taxon>
        <taxon>Chiroptera</taxon>
        <taxon>Yinpterochiroptera</taxon>
        <taxon>Pteropodoidea</taxon>
        <taxon>Pteropodidae</taxon>
        <taxon>Pteropodinae</taxon>
        <taxon>Pteropus</taxon>
    </lineage>
</organism>
<sequence length="80" mass="8451">MAKDFHVVPGAVPAGGTDGPPLAGPAASRELAIAWGPAPAFHAPAIAQLSQVFFWRRDSRRVQGFASCYQLPCGWSMLSV</sequence>
<dbReference type="InParanoid" id="L5JNR9"/>
<name>L5JNR9_PTEAL</name>
<evidence type="ECO:0000256" key="1">
    <source>
        <dbReference type="SAM" id="MobiDB-lite"/>
    </source>
</evidence>
<accession>L5JNR9</accession>